<keyword evidence="4" id="KW-1185">Reference proteome</keyword>
<dbReference type="InterPro" id="IPR021730">
    <property type="entry name" value="YdbH"/>
</dbReference>
<gene>
    <name evidence="3" type="ORF">LZ519_03385</name>
</gene>
<dbReference type="Pfam" id="PF11739">
    <property type="entry name" value="YdbH-like"/>
    <property type="match status" value="1"/>
</dbReference>
<dbReference type="RefSeq" id="WP_249867319.1">
    <property type="nucleotide sequence ID" value="NZ_JAMGBC010000001.1"/>
</dbReference>
<feature type="transmembrane region" description="Helical" evidence="2">
    <location>
        <begin position="23"/>
        <end position="44"/>
    </location>
</feature>
<proteinExistence type="predicted"/>
<dbReference type="Proteomes" id="UP001165343">
    <property type="component" value="Unassembled WGS sequence"/>
</dbReference>
<keyword evidence="2" id="KW-0472">Membrane</keyword>
<sequence length="1075" mass="114499">MVGSEAESGDTVVVRRRYGWRRVLTWVSVGALAFILAAFLFVWLERRPIARNIIDRQLESRGVKGSYTLDRVGLRTEQISNLRIGDPNHPDLTAERVLIQMRLKWNGSVDVYRIVARGVRLRGKVFPSGRVSWGQIDKLLPPPTGKPFSLPDVALDIADSSIALATPWGPLGFAVQGNGNLTGGFKGRFVSSSPRLVTGRCFAENVRGAAAIEVKARHPHVVGPLTANQFVCPASRFTIVQPRLELDAKFGEAFDNYDANARLMSQVLTAGDNGLAALNGTMTLVGDPKDARGVMDFSAQKSRLGTITAERTRVQGKYRLRTTAGSLVMVGQYRANGASLAPSMTAGLTRALAATKSTPIGPIAATIGKAIGASARNFDVFGGIRLVNFPGYGGARVTDATVRTATGGRAQISGGKGVSYYWPTGALRFDGTIAMTGGGLPTGSVTLHQAPNGALNGFGNFRPYVVDGSRLSLSTLRFNGEASGATNFSTLANLTGNFPGGQVRNLNLPIEGRIGANGGILVGRRCMVVTFDYLKMQQLSLGRTRLPVCPTGAAIIAQAAGGALHVGGRISNPALAGNLGSAPMRLSARSILLSQAGFEGSNVALRIGRDERPVALSAEALRGRFTSGGAAGTLSNGEAVLGSVKLKMTDIDGRWRFFNERLTVDGSLLLNDRFDPPRFYPLMSNDVHFVLANNRITTTGTLRHPASGTRISDVNIEHNLNSGAGHANLDVPGITFGPNLQPDELTRLTEGVVALVQGTVNGQGRINWSGSGAVTSTGDFSTANMDLAAPFGPVQGLTTSVHFTDLLGLESSPGQVASIHSINPGIIVNDGVIRYQLLPNQLVKVERGEWPFMGGRLILRETILNFGSDAPKRLTFELQGFDAKMFIDNLGFSGLEITGTFDGVLPMIFDENGGRIVGGRLDSRPPGGEFAYNGTKPKAGMMVGVAFDLLSNIRYRSMIIRLDGDLAGEFATRFTINQVSLGNRGGFVAGLVRGAFKNVPMVVNLNIRGPFRSLIQMAKGFKDPTGVIEPVMPFPLDSPGIVTETRVLGKEEEQTRLTPIDEVDVSTKPPPPSEK</sequence>
<evidence type="ECO:0000313" key="4">
    <source>
        <dbReference type="Proteomes" id="UP001165343"/>
    </source>
</evidence>
<feature type="region of interest" description="Disordered" evidence="1">
    <location>
        <begin position="1047"/>
        <end position="1075"/>
    </location>
</feature>
<accession>A0ABT0RDN1</accession>
<keyword evidence="2" id="KW-1133">Transmembrane helix</keyword>
<organism evidence="3 4">
    <name type="scientific">Sphingomonas anseongensis</name>
    <dbReference type="NCBI Taxonomy" id="2908207"/>
    <lineage>
        <taxon>Bacteria</taxon>
        <taxon>Pseudomonadati</taxon>
        <taxon>Pseudomonadota</taxon>
        <taxon>Alphaproteobacteria</taxon>
        <taxon>Sphingomonadales</taxon>
        <taxon>Sphingomonadaceae</taxon>
        <taxon>Sphingomonas</taxon>
    </lineage>
</organism>
<reference evidence="3" key="1">
    <citation type="submission" date="2022-05" db="EMBL/GenBank/DDBJ databases">
        <authorList>
            <person name="Jo J.-H."/>
            <person name="Im W.-T."/>
        </authorList>
    </citation>
    <scope>NUCLEOTIDE SEQUENCE</scope>
    <source>
        <strain evidence="3">RG327</strain>
    </source>
</reference>
<evidence type="ECO:0000256" key="2">
    <source>
        <dbReference type="SAM" id="Phobius"/>
    </source>
</evidence>
<dbReference type="EMBL" id="JAMGBC010000001">
    <property type="protein sequence ID" value="MCL6678361.1"/>
    <property type="molecule type" value="Genomic_DNA"/>
</dbReference>
<protein>
    <submittedName>
        <fullName evidence="3">YdbH domain-containing protein</fullName>
    </submittedName>
</protein>
<keyword evidence="2" id="KW-0812">Transmembrane</keyword>
<evidence type="ECO:0000313" key="3">
    <source>
        <dbReference type="EMBL" id="MCL6678361.1"/>
    </source>
</evidence>
<name>A0ABT0RDN1_9SPHN</name>
<comment type="caution">
    <text evidence="3">The sequence shown here is derived from an EMBL/GenBank/DDBJ whole genome shotgun (WGS) entry which is preliminary data.</text>
</comment>
<evidence type="ECO:0000256" key="1">
    <source>
        <dbReference type="SAM" id="MobiDB-lite"/>
    </source>
</evidence>